<comment type="caution">
    <text evidence="2">The sequence shown here is derived from an EMBL/GenBank/DDBJ whole genome shotgun (WGS) entry which is preliminary data.</text>
</comment>
<dbReference type="InterPro" id="IPR010982">
    <property type="entry name" value="Lambda_DNA-bd_dom_sf"/>
</dbReference>
<dbReference type="SMART" id="SM00530">
    <property type="entry name" value="HTH_XRE"/>
    <property type="match status" value="1"/>
</dbReference>
<feature type="domain" description="HTH cro/C1-type" evidence="1">
    <location>
        <begin position="20"/>
        <end position="92"/>
    </location>
</feature>
<dbReference type="Pfam" id="PF13560">
    <property type="entry name" value="HTH_31"/>
    <property type="match status" value="1"/>
</dbReference>
<dbReference type="InterPro" id="IPR001387">
    <property type="entry name" value="Cro/C1-type_HTH"/>
</dbReference>
<reference evidence="2 3" key="1">
    <citation type="submission" date="2017-09" db="EMBL/GenBank/DDBJ databases">
        <title>Mesorhizobum sanjuanii sp. nov. isolated from nodules of Lotus tenuis in saline-alkaline lowlands of Flooding Pampa.</title>
        <authorList>
            <person name="Sannazzaro A.I."/>
            <person name="Torres Tejerizo G.A."/>
            <person name="Fontana F."/>
            <person name="Cumpa Velazquez L.M."/>
            <person name="Hansen L."/>
            <person name="Pistorio M."/>
            <person name="Estrella M.J."/>
        </authorList>
    </citation>
    <scope>NUCLEOTIDE SEQUENCE [LARGE SCALE GENOMIC DNA]</scope>
    <source>
        <strain evidence="2 3">BSA136</strain>
    </source>
</reference>
<dbReference type="Pfam" id="PF17765">
    <property type="entry name" value="MLTR_LBD"/>
    <property type="match status" value="1"/>
</dbReference>
<evidence type="ECO:0000259" key="1">
    <source>
        <dbReference type="SMART" id="SM00530"/>
    </source>
</evidence>
<evidence type="ECO:0000313" key="2">
    <source>
        <dbReference type="EMBL" id="PDQ19073.1"/>
    </source>
</evidence>
<evidence type="ECO:0000313" key="3">
    <source>
        <dbReference type="Proteomes" id="UP000219182"/>
    </source>
</evidence>
<dbReference type="AlphaFoldDB" id="A0A2A6FBG8"/>
<proteinExistence type="predicted"/>
<dbReference type="RefSeq" id="WP_097575704.1">
    <property type="nucleotide sequence ID" value="NZ_NWQG01000153.1"/>
</dbReference>
<sequence>MDASSAQSPEDSRRRELGAFLRSRRERLTPSATGIAAGQRRRTPGLRREEVAMIAGVGTTWYTWLEQGRDVRPSVEVLTALCEALRLDAAESRHLFILAGRQQPERRRVAPEKVDGPLLHMLESLVLQPAYVVGRRWDVLAWNPAAVAIFGDYGLLEGDARNIVHMVFTNPSHRRLLVDWEQLARSVLASFRAESAKYVGDPDFERLIALMMRSSPEFRAWWPQRDVARRLSGVKHVRHPSAGAMVFEHMSLSIDDGSDMRLIVYTPLGEQNSIAKLQGLLDALPAERRSA</sequence>
<dbReference type="Gene3D" id="1.10.260.40">
    <property type="entry name" value="lambda repressor-like DNA-binding domains"/>
    <property type="match status" value="1"/>
</dbReference>
<organism evidence="2 3">
    <name type="scientific">Mesorhizobium sanjuanii</name>
    <dbReference type="NCBI Taxonomy" id="2037900"/>
    <lineage>
        <taxon>Bacteria</taxon>
        <taxon>Pseudomonadati</taxon>
        <taxon>Pseudomonadota</taxon>
        <taxon>Alphaproteobacteria</taxon>
        <taxon>Hyphomicrobiales</taxon>
        <taxon>Phyllobacteriaceae</taxon>
        <taxon>Mesorhizobium</taxon>
    </lineage>
</organism>
<dbReference type="SUPFAM" id="SSF47413">
    <property type="entry name" value="lambda repressor-like DNA-binding domains"/>
    <property type="match status" value="1"/>
</dbReference>
<dbReference type="PANTHER" id="PTHR35010">
    <property type="entry name" value="BLL4672 PROTEIN-RELATED"/>
    <property type="match status" value="1"/>
</dbReference>
<keyword evidence="3" id="KW-1185">Reference proteome</keyword>
<dbReference type="Gene3D" id="3.30.450.180">
    <property type="match status" value="1"/>
</dbReference>
<dbReference type="InterPro" id="IPR041413">
    <property type="entry name" value="MLTR_LBD"/>
</dbReference>
<dbReference type="EMBL" id="NWQG01000153">
    <property type="protein sequence ID" value="PDQ19073.1"/>
    <property type="molecule type" value="Genomic_DNA"/>
</dbReference>
<dbReference type="Proteomes" id="UP000219182">
    <property type="component" value="Unassembled WGS sequence"/>
</dbReference>
<dbReference type="GO" id="GO:0003677">
    <property type="term" value="F:DNA binding"/>
    <property type="evidence" value="ECO:0007669"/>
    <property type="project" value="InterPro"/>
</dbReference>
<protein>
    <submittedName>
        <fullName evidence="2">Transcriptional regulator</fullName>
    </submittedName>
</protein>
<dbReference type="CDD" id="cd00093">
    <property type="entry name" value="HTH_XRE"/>
    <property type="match status" value="1"/>
</dbReference>
<accession>A0A2A6FBG8</accession>
<name>A0A2A6FBG8_9HYPH</name>
<gene>
    <name evidence="2" type="ORF">CN311_21465</name>
</gene>